<sequence length="53" mass="5982">MQRASKFSYAKFLKFFISMEFCSAVKTHKEFCAGFANSNESSFLLGHASFKAC</sequence>
<dbReference type="AlphaFoldDB" id="C8PKU2"/>
<comment type="caution">
    <text evidence="1">The sequence shown here is derived from an EMBL/GenBank/DDBJ whole genome shotgun (WGS) entry which is preliminary data.</text>
</comment>
<reference evidence="1 2" key="1">
    <citation type="submission" date="2009-07" db="EMBL/GenBank/DDBJ databases">
        <authorList>
            <person name="Madupu R."/>
            <person name="Sebastian Y."/>
            <person name="Durkin A.S."/>
            <person name="Torralba M."/>
            <person name="Methe B."/>
            <person name="Sutton G.G."/>
            <person name="Strausberg R.L."/>
            <person name="Nelson K.E."/>
        </authorList>
    </citation>
    <scope>NUCLEOTIDE SEQUENCE [LARGE SCALE GENOMIC DNA]</scope>
    <source>
        <strain evidence="1 2">RM3268</strain>
    </source>
</reference>
<protein>
    <submittedName>
        <fullName evidence="1">Uncharacterized protein</fullName>
    </submittedName>
</protein>
<dbReference type="EMBL" id="ACYG01000030">
    <property type="protein sequence ID" value="EEV16701.1"/>
    <property type="molecule type" value="Genomic_DNA"/>
</dbReference>
<name>C8PKU2_9BACT</name>
<keyword evidence="2" id="KW-1185">Reference proteome</keyword>
<organism evidence="1 2">
    <name type="scientific">Campylobacter gracilis RM3268</name>
    <dbReference type="NCBI Taxonomy" id="553220"/>
    <lineage>
        <taxon>Bacteria</taxon>
        <taxon>Pseudomonadati</taxon>
        <taxon>Campylobacterota</taxon>
        <taxon>Epsilonproteobacteria</taxon>
        <taxon>Campylobacterales</taxon>
        <taxon>Campylobacteraceae</taxon>
        <taxon>Campylobacter</taxon>
    </lineage>
</organism>
<evidence type="ECO:0000313" key="2">
    <source>
        <dbReference type="Proteomes" id="UP000005709"/>
    </source>
</evidence>
<evidence type="ECO:0000313" key="1">
    <source>
        <dbReference type="EMBL" id="EEV16701.1"/>
    </source>
</evidence>
<proteinExistence type="predicted"/>
<dbReference type="Proteomes" id="UP000005709">
    <property type="component" value="Unassembled WGS sequence"/>
</dbReference>
<accession>C8PKU2</accession>
<gene>
    <name evidence="1" type="ORF">CAMGR0001_0315</name>
</gene>